<accession>A0A0P7AWG9</accession>
<evidence type="ECO:0000256" key="2">
    <source>
        <dbReference type="SAM" id="SignalP"/>
    </source>
</evidence>
<feature type="region of interest" description="Disordered" evidence="1">
    <location>
        <begin position="92"/>
        <end position="117"/>
    </location>
</feature>
<feature type="signal peptide" evidence="2">
    <location>
        <begin position="1"/>
        <end position="20"/>
    </location>
</feature>
<organism evidence="3 4">
    <name type="scientific">Neonectria ditissima</name>
    <dbReference type="NCBI Taxonomy" id="78410"/>
    <lineage>
        <taxon>Eukaryota</taxon>
        <taxon>Fungi</taxon>
        <taxon>Dikarya</taxon>
        <taxon>Ascomycota</taxon>
        <taxon>Pezizomycotina</taxon>
        <taxon>Sordariomycetes</taxon>
        <taxon>Hypocreomycetidae</taxon>
        <taxon>Hypocreales</taxon>
        <taxon>Nectriaceae</taxon>
        <taxon>Neonectria</taxon>
    </lineage>
</organism>
<dbReference type="EMBL" id="LKCW01000050">
    <property type="protein sequence ID" value="KPM42341.1"/>
    <property type="molecule type" value="Genomic_DNA"/>
</dbReference>
<feature type="region of interest" description="Disordered" evidence="1">
    <location>
        <begin position="262"/>
        <end position="318"/>
    </location>
</feature>
<proteinExistence type="predicted"/>
<feature type="region of interest" description="Disordered" evidence="1">
    <location>
        <begin position="143"/>
        <end position="249"/>
    </location>
</feature>
<dbReference type="AlphaFoldDB" id="A0A0P7AWG9"/>
<keyword evidence="4" id="KW-1185">Reference proteome</keyword>
<protein>
    <submittedName>
        <fullName evidence="3">Uncharacterized protein</fullName>
    </submittedName>
</protein>
<sequence>MKISSLIAAFAAATTVASMALPVPSRNLDLKDFDSARDLKNLRYAQHRQYKQDLKEFKAEQKERHYKEMQAALELKRASDIKKHERIKHAIEMRKMEERKKNEEAREAYERRKAESARKQLKLLEAYETRKAAKLYPGYETRKAAKSNPAYDPRKAAKSNPAYETRKAAKSNPAYDPRKAAKSNPAYETRKAAKSNPAYDPRRAHQLNREQDFHGAPEPEPRSRKVVGARIGRVLPTGPTGPGGDQPEMQVNVTVTIDTPEADAEDSQPTKLSPGAVIPNPGQPQPNVPDAWSGPGRVGHLGPRDKVPDSNSDDKKRKEDVECCFPIGTRGEKIKTLGDLIKDPWGGVVYLYKLINHTIID</sequence>
<feature type="compositionally biased region" description="Basic and acidic residues" evidence="1">
    <location>
        <begin position="200"/>
        <end position="223"/>
    </location>
</feature>
<keyword evidence="2" id="KW-0732">Signal</keyword>
<reference evidence="3 4" key="1">
    <citation type="submission" date="2015-09" db="EMBL/GenBank/DDBJ databases">
        <title>Draft genome of a European isolate of the apple canker pathogen Neonectria ditissima.</title>
        <authorList>
            <person name="Gomez-Cortecero A."/>
            <person name="Harrison R.J."/>
            <person name="Armitage A.D."/>
        </authorList>
    </citation>
    <scope>NUCLEOTIDE SEQUENCE [LARGE SCALE GENOMIC DNA]</scope>
    <source>
        <strain evidence="3 4">R09/05</strain>
    </source>
</reference>
<comment type="caution">
    <text evidence="3">The sequence shown here is derived from an EMBL/GenBank/DDBJ whole genome shotgun (WGS) entry which is preliminary data.</text>
</comment>
<name>A0A0P7AWG9_9HYPO</name>
<feature type="chain" id="PRO_5006135137" evidence="2">
    <location>
        <begin position="21"/>
        <end position="361"/>
    </location>
</feature>
<feature type="compositionally biased region" description="Basic and acidic residues" evidence="1">
    <location>
        <begin position="302"/>
        <end position="318"/>
    </location>
</feature>
<dbReference type="STRING" id="78410.A0A0P7AWG9"/>
<gene>
    <name evidence="3" type="ORF">AK830_g4200</name>
</gene>
<dbReference type="OrthoDB" id="424012at2759"/>
<evidence type="ECO:0000256" key="1">
    <source>
        <dbReference type="SAM" id="MobiDB-lite"/>
    </source>
</evidence>
<evidence type="ECO:0000313" key="4">
    <source>
        <dbReference type="Proteomes" id="UP000050424"/>
    </source>
</evidence>
<dbReference type="Proteomes" id="UP000050424">
    <property type="component" value="Unassembled WGS sequence"/>
</dbReference>
<evidence type="ECO:0000313" key="3">
    <source>
        <dbReference type="EMBL" id="KPM42341.1"/>
    </source>
</evidence>